<keyword evidence="3" id="KW-1185">Reference proteome</keyword>
<dbReference type="InterPro" id="IPR032394">
    <property type="entry name" value="Anoct_dimer"/>
</dbReference>
<dbReference type="OrthoDB" id="296386at2759"/>
<feature type="domain" description="Anoctamin dimerisation" evidence="1">
    <location>
        <begin position="24"/>
        <end position="139"/>
    </location>
</feature>
<dbReference type="AlphaFoldDB" id="A0A077Z5P4"/>
<dbReference type="Proteomes" id="UP000030665">
    <property type="component" value="Unassembled WGS sequence"/>
</dbReference>
<proteinExistence type="predicted"/>
<evidence type="ECO:0000313" key="2">
    <source>
        <dbReference type="EMBL" id="CDW55777.1"/>
    </source>
</evidence>
<reference evidence="2" key="2">
    <citation type="submission" date="2014-03" db="EMBL/GenBank/DDBJ databases">
        <title>The whipworm genome and dual-species transcriptomics of an intimate host-pathogen interaction.</title>
        <authorList>
            <person name="Foth B.J."/>
            <person name="Tsai I.J."/>
            <person name="Reid A.J."/>
            <person name="Bancroft A.J."/>
            <person name="Nichol S."/>
            <person name="Tracey A."/>
            <person name="Holroyd N."/>
            <person name="Cotton J.A."/>
            <person name="Stanley E.J."/>
            <person name="Zarowiecki M."/>
            <person name="Liu J.Z."/>
            <person name="Huckvale T."/>
            <person name="Cooper P.J."/>
            <person name="Grencis R.K."/>
            <person name="Berriman M."/>
        </authorList>
    </citation>
    <scope>NUCLEOTIDE SEQUENCE [LARGE SCALE GENOMIC DNA]</scope>
</reference>
<organism evidence="2 3">
    <name type="scientific">Trichuris trichiura</name>
    <name type="common">Whipworm</name>
    <name type="synonym">Trichocephalus trichiurus</name>
    <dbReference type="NCBI Taxonomy" id="36087"/>
    <lineage>
        <taxon>Eukaryota</taxon>
        <taxon>Metazoa</taxon>
        <taxon>Ecdysozoa</taxon>
        <taxon>Nematoda</taxon>
        <taxon>Enoplea</taxon>
        <taxon>Dorylaimia</taxon>
        <taxon>Trichinellida</taxon>
        <taxon>Trichuridae</taxon>
        <taxon>Trichuris</taxon>
    </lineage>
</organism>
<reference evidence="2" key="1">
    <citation type="submission" date="2014-01" db="EMBL/GenBank/DDBJ databases">
        <authorList>
            <person name="Aslett M."/>
        </authorList>
    </citation>
    <scope>NUCLEOTIDE SEQUENCE</scope>
</reference>
<dbReference type="GO" id="GO:0046983">
    <property type="term" value="F:protein dimerization activity"/>
    <property type="evidence" value="ECO:0007669"/>
    <property type="project" value="InterPro"/>
</dbReference>
<dbReference type="EMBL" id="HG805979">
    <property type="protein sequence ID" value="CDW55777.1"/>
    <property type="molecule type" value="Genomic_DNA"/>
</dbReference>
<gene>
    <name evidence="2" type="ORF">TTRE_0000405001</name>
</gene>
<protein>
    <submittedName>
        <fullName evidence="2">Anoctamin</fullName>
    </submittedName>
</protein>
<sequence length="140" mass="16901">MHIESIGEFPLIELRRMRKNEGEQLRVDYVLVYNISKPSHDDERRDFFEDHLEDEGLVLERVTEEIDGTKYCFVLIHAPWEFQIRQAEVLKMRMPVRENDLHVRKPKRGWLNALFRWAIVADVESRHYFTAMFRGDKLNQ</sequence>
<evidence type="ECO:0000313" key="3">
    <source>
        <dbReference type="Proteomes" id="UP000030665"/>
    </source>
</evidence>
<accession>A0A077Z5P4</accession>
<dbReference type="Pfam" id="PF16178">
    <property type="entry name" value="Anoct_dimer"/>
    <property type="match status" value="1"/>
</dbReference>
<name>A0A077Z5P4_TRITR</name>
<evidence type="ECO:0000259" key="1">
    <source>
        <dbReference type="Pfam" id="PF16178"/>
    </source>
</evidence>